<organism evidence="2 3">
    <name type="scientific">Apiospora saccharicola</name>
    <dbReference type="NCBI Taxonomy" id="335842"/>
    <lineage>
        <taxon>Eukaryota</taxon>
        <taxon>Fungi</taxon>
        <taxon>Dikarya</taxon>
        <taxon>Ascomycota</taxon>
        <taxon>Pezizomycotina</taxon>
        <taxon>Sordariomycetes</taxon>
        <taxon>Xylariomycetidae</taxon>
        <taxon>Amphisphaeriales</taxon>
        <taxon>Apiosporaceae</taxon>
        <taxon>Apiospora</taxon>
    </lineage>
</organism>
<gene>
    <name evidence="2" type="ORF">PG996_007051</name>
</gene>
<name>A0ABR1VD42_9PEZI</name>
<keyword evidence="3" id="KW-1185">Reference proteome</keyword>
<evidence type="ECO:0000313" key="2">
    <source>
        <dbReference type="EMBL" id="KAK8067939.1"/>
    </source>
</evidence>
<dbReference type="EMBL" id="JAQQWM010000004">
    <property type="protein sequence ID" value="KAK8067939.1"/>
    <property type="molecule type" value="Genomic_DNA"/>
</dbReference>
<feature type="region of interest" description="Disordered" evidence="1">
    <location>
        <begin position="63"/>
        <end position="103"/>
    </location>
</feature>
<accession>A0ABR1VD42</accession>
<comment type="caution">
    <text evidence="2">The sequence shown here is derived from an EMBL/GenBank/DDBJ whole genome shotgun (WGS) entry which is preliminary data.</text>
</comment>
<reference evidence="2 3" key="1">
    <citation type="submission" date="2023-01" db="EMBL/GenBank/DDBJ databases">
        <title>Analysis of 21 Apiospora genomes using comparative genomics revels a genus with tremendous synthesis potential of carbohydrate active enzymes and secondary metabolites.</title>
        <authorList>
            <person name="Sorensen T."/>
        </authorList>
    </citation>
    <scope>NUCLEOTIDE SEQUENCE [LARGE SCALE GENOMIC DNA]</scope>
    <source>
        <strain evidence="2 3">CBS 83171</strain>
    </source>
</reference>
<proteinExistence type="predicted"/>
<protein>
    <submittedName>
        <fullName evidence="2">Uncharacterized protein</fullName>
    </submittedName>
</protein>
<dbReference type="Proteomes" id="UP001446871">
    <property type="component" value="Unassembled WGS sequence"/>
</dbReference>
<evidence type="ECO:0000313" key="3">
    <source>
        <dbReference type="Proteomes" id="UP001446871"/>
    </source>
</evidence>
<feature type="compositionally biased region" description="Basic and acidic residues" evidence="1">
    <location>
        <begin position="74"/>
        <end position="103"/>
    </location>
</feature>
<sequence>MHCYCANYYSTATTKSPSLVSDADSAQYAPPSRCLFRRVPQMVDPFCLQVMNEGVSARYDSFGHQAQPQAYQDMLRDDSSREERRGRPRERKGMDSGKSRQHS</sequence>
<evidence type="ECO:0000256" key="1">
    <source>
        <dbReference type="SAM" id="MobiDB-lite"/>
    </source>
</evidence>